<feature type="domain" description="SMP-30/Gluconolactonase/LRE-like region" evidence="2">
    <location>
        <begin position="17"/>
        <end position="257"/>
    </location>
</feature>
<name>A0ABN3PIG7_9MICO</name>
<evidence type="ECO:0000313" key="4">
    <source>
        <dbReference type="Proteomes" id="UP001500274"/>
    </source>
</evidence>
<dbReference type="PANTHER" id="PTHR10907:SF47">
    <property type="entry name" value="REGUCALCIN"/>
    <property type="match status" value="1"/>
</dbReference>
<proteinExistence type="inferred from homology"/>
<organism evidence="3 4">
    <name type="scientific">Microbacterium binotii</name>
    <dbReference type="NCBI Taxonomy" id="462710"/>
    <lineage>
        <taxon>Bacteria</taxon>
        <taxon>Bacillati</taxon>
        <taxon>Actinomycetota</taxon>
        <taxon>Actinomycetes</taxon>
        <taxon>Micrococcales</taxon>
        <taxon>Microbacteriaceae</taxon>
        <taxon>Microbacterium</taxon>
    </lineage>
</organism>
<dbReference type="PRINTS" id="PR01790">
    <property type="entry name" value="SMP30FAMILY"/>
</dbReference>
<dbReference type="PANTHER" id="PTHR10907">
    <property type="entry name" value="REGUCALCIN"/>
    <property type="match status" value="1"/>
</dbReference>
<dbReference type="InterPro" id="IPR005511">
    <property type="entry name" value="SMP-30"/>
</dbReference>
<comment type="similarity">
    <text evidence="1">Belongs to the SMP-30/CGR1 family.</text>
</comment>
<evidence type="ECO:0000259" key="2">
    <source>
        <dbReference type="Pfam" id="PF08450"/>
    </source>
</evidence>
<protein>
    <recommendedName>
        <fullName evidence="2">SMP-30/Gluconolactonase/LRE-like region domain-containing protein</fullName>
    </recommendedName>
</protein>
<dbReference type="SUPFAM" id="SSF63829">
    <property type="entry name" value="Calcium-dependent phosphotriesterase"/>
    <property type="match status" value="1"/>
</dbReference>
<gene>
    <name evidence="3" type="ORF">GCM10009862_25500</name>
</gene>
<evidence type="ECO:0000313" key="3">
    <source>
        <dbReference type="EMBL" id="GAA2585371.1"/>
    </source>
</evidence>
<dbReference type="Proteomes" id="UP001500274">
    <property type="component" value="Unassembled WGS sequence"/>
</dbReference>
<evidence type="ECO:0000256" key="1">
    <source>
        <dbReference type="ARBA" id="ARBA00008853"/>
    </source>
</evidence>
<dbReference type="Gene3D" id="2.120.10.30">
    <property type="entry name" value="TolB, C-terminal domain"/>
    <property type="match status" value="1"/>
</dbReference>
<keyword evidence="4" id="KW-1185">Reference proteome</keyword>
<comment type="caution">
    <text evidence="3">The sequence shown here is derived from an EMBL/GenBank/DDBJ whole genome shotgun (WGS) entry which is preliminary data.</text>
</comment>
<reference evidence="3 4" key="1">
    <citation type="journal article" date="2019" name="Int. J. Syst. Evol. Microbiol.">
        <title>The Global Catalogue of Microorganisms (GCM) 10K type strain sequencing project: providing services to taxonomists for standard genome sequencing and annotation.</title>
        <authorList>
            <consortium name="The Broad Institute Genomics Platform"/>
            <consortium name="The Broad Institute Genome Sequencing Center for Infectious Disease"/>
            <person name="Wu L."/>
            <person name="Ma J."/>
        </authorList>
    </citation>
    <scope>NUCLEOTIDE SEQUENCE [LARGE SCALE GENOMIC DNA]</scope>
    <source>
        <strain evidence="3 4">JCM 16365</strain>
    </source>
</reference>
<dbReference type="InterPro" id="IPR011042">
    <property type="entry name" value="6-blade_b-propeller_TolB-like"/>
</dbReference>
<sequence length="297" mass="31830">MGTEPRLFRRLDAILVESIFWDDRTHELVWVDITRGTMHRARLDGPEDGSRDTVVRLPAPVSAVQPAASGGFVAALKDRVVLLDADGTIVRTVASLPHAHPGIRSNEAKVDPFGRFVVGAMDLTTGAPDASLFLVEASGTVRALRGGFGVANGFEWSDDAQTMYVTDTATRTVYRGAYSPEAEALGELEPFLVGEDSDGLALDIDGRFWNGVYGAGQVVRWTPDGRVEARIRIPAPQVTSVAFGGASRNLLFVGTAREQLTEQELVAAPLSGSIFVIDTDAQGRPAHTFGPIPSESE</sequence>
<dbReference type="InterPro" id="IPR013658">
    <property type="entry name" value="SGL"/>
</dbReference>
<accession>A0ABN3PIG7</accession>
<dbReference type="Pfam" id="PF08450">
    <property type="entry name" value="SGL"/>
    <property type="match status" value="1"/>
</dbReference>
<dbReference type="RefSeq" id="WP_344230066.1">
    <property type="nucleotide sequence ID" value="NZ_BAAARI010000016.1"/>
</dbReference>
<dbReference type="EMBL" id="BAAARI010000016">
    <property type="protein sequence ID" value="GAA2585371.1"/>
    <property type="molecule type" value="Genomic_DNA"/>
</dbReference>